<gene>
    <name evidence="2" type="ORF">RND71_039573</name>
</gene>
<name>A0AAE1QZU2_9SOLA</name>
<reference evidence="2" key="1">
    <citation type="submission" date="2023-12" db="EMBL/GenBank/DDBJ databases">
        <title>Genome assembly of Anisodus tanguticus.</title>
        <authorList>
            <person name="Wang Y.-J."/>
        </authorList>
    </citation>
    <scope>NUCLEOTIDE SEQUENCE</scope>
    <source>
        <strain evidence="2">KB-2021</strain>
        <tissue evidence="2">Leaf</tissue>
    </source>
</reference>
<keyword evidence="3" id="KW-1185">Reference proteome</keyword>
<sequence>MNGGEGQASSHEAGMIGNMYPLVHVSVQKFELHRPDLKIKKIIDQKGKFLFVFKRLGEIKEASSTPELNPSTRTKSVRPKVPQVD</sequence>
<evidence type="ECO:0000313" key="3">
    <source>
        <dbReference type="Proteomes" id="UP001291623"/>
    </source>
</evidence>
<feature type="compositionally biased region" description="Polar residues" evidence="1">
    <location>
        <begin position="62"/>
        <end position="74"/>
    </location>
</feature>
<proteinExistence type="predicted"/>
<feature type="region of interest" description="Disordered" evidence="1">
    <location>
        <begin position="62"/>
        <end position="85"/>
    </location>
</feature>
<dbReference type="Proteomes" id="UP001291623">
    <property type="component" value="Unassembled WGS sequence"/>
</dbReference>
<organism evidence="2 3">
    <name type="scientific">Anisodus tanguticus</name>
    <dbReference type="NCBI Taxonomy" id="243964"/>
    <lineage>
        <taxon>Eukaryota</taxon>
        <taxon>Viridiplantae</taxon>
        <taxon>Streptophyta</taxon>
        <taxon>Embryophyta</taxon>
        <taxon>Tracheophyta</taxon>
        <taxon>Spermatophyta</taxon>
        <taxon>Magnoliopsida</taxon>
        <taxon>eudicotyledons</taxon>
        <taxon>Gunneridae</taxon>
        <taxon>Pentapetalae</taxon>
        <taxon>asterids</taxon>
        <taxon>lamiids</taxon>
        <taxon>Solanales</taxon>
        <taxon>Solanaceae</taxon>
        <taxon>Solanoideae</taxon>
        <taxon>Hyoscyameae</taxon>
        <taxon>Anisodus</taxon>
    </lineage>
</organism>
<dbReference type="EMBL" id="JAVYJV010000022">
    <property type="protein sequence ID" value="KAK4341072.1"/>
    <property type="molecule type" value="Genomic_DNA"/>
</dbReference>
<dbReference type="AlphaFoldDB" id="A0AAE1QZU2"/>
<evidence type="ECO:0000313" key="2">
    <source>
        <dbReference type="EMBL" id="KAK4341072.1"/>
    </source>
</evidence>
<protein>
    <submittedName>
        <fullName evidence="2">Uncharacterized protein</fullName>
    </submittedName>
</protein>
<accession>A0AAE1QZU2</accession>
<evidence type="ECO:0000256" key="1">
    <source>
        <dbReference type="SAM" id="MobiDB-lite"/>
    </source>
</evidence>
<comment type="caution">
    <text evidence="2">The sequence shown here is derived from an EMBL/GenBank/DDBJ whole genome shotgun (WGS) entry which is preliminary data.</text>
</comment>